<sequence length="297" mass="33831">MSAAQAFYDTLHGPQVTVMVGNPGSDTYQVFKVPKPLLCAFAWFDKALKQGHFQEGETNTIALPEDPTHAFSSFHYYIYHHDVVFPERPTEGRPLEGYLYELCEHWIFGDKYHIGGLQNIATYELCTVLTSYEDMTDETLRLCYECTIPESPLRIIIADYVVNNVENLGVYMGDYEFLGVFEGFINDIWNAKDAFHESKLQEDGESNFPRFIKPYKNSELFEVEVEPAEAMRIPYTSRAVWRGDWPGVTCTHCGDSEAKLFCPGNNAKAYGTACFYGDDDHMMPFCGKCLKDEGWPA</sequence>
<dbReference type="PANTHER" id="PTHR47843">
    <property type="entry name" value="BTB DOMAIN-CONTAINING PROTEIN-RELATED"/>
    <property type="match status" value="1"/>
</dbReference>
<reference evidence="1 2" key="1">
    <citation type="submission" date="2021-11" db="EMBL/GenBank/DDBJ databases">
        <title>Black yeast isolated from Biological Soil Crust.</title>
        <authorList>
            <person name="Kurbessoian T."/>
        </authorList>
    </citation>
    <scope>NUCLEOTIDE SEQUENCE [LARGE SCALE GENOMIC DNA]</scope>
    <source>
        <strain evidence="1 2">CCFEE 5522</strain>
    </source>
</reference>
<dbReference type="PANTHER" id="PTHR47843:SF2">
    <property type="entry name" value="BTB DOMAIN-CONTAINING PROTEIN"/>
    <property type="match status" value="1"/>
</dbReference>
<name>A0AAV9JDD6_9PEZI</name>
<evidence type="ECO:0008006" key="3">
    <source>
        <dbReference type="Google" id="ProtNLM"/>
    </source>
</evidence>
<dbReference type="Gene3D" id="3.30.710.10">
    <property type="entry name" value="Potassium Channel Kv1.1, Chain A"/>
    <property type="match status" value="1"/>
</dbReference>
<organism evidence="1 2">
    <name type="scientific">Oleoguttula mirabilis</name>
    <dbReference type="NCBI Taxonomy" id="1507867"/>
    <lineage>
        <taxon>Eukaryota</taxon>
        <taxon>Fungi</taxon>
        <taxon>Dikarya</taxon>
        <taxon>Ascomycota</taxon>
        <taxon>Pezizomycotina</taxon>
        <taxon>Dothideomycetes</taxon>
        <taxon>Dothideomycetidae</taxon>
        <taxon>Mycosphaerellales</taxon>
        <taxon>Teratosphaeriaceae</taxon>
        <taxon>Oleoguttula</taxon>
    </lineage>
</organism>
<gene>
    <name evidence="1" type="ORF">LTR36_005970</name>
</gene>
<comment type="caution">
    <text evidence="1">The sequence shown here is derived from an EMBL/GenBank/DDBJ whole genome shotgun (WGS) entry which is preliminary data.</text>
</comment>
<keyword evidence="2" id="KW-1185">Reference proteome</keyword>
<dbReference type="Proteomes" id="UP001324427">
    <property type="component" value="Unassembled WGS sequence"/>
</dbReference>
<protein>
    <recommendedName>
        <fullName evidence="3">BTB domain-containing protein</fullName>
    </recommendedName>
</protein>
<evidence type="ECO:0000313" key="2">
    <source>
        <dbReference type="Proteomes" id="UP001324427"/>
    </source>
</evidence>
<dbReference type="AlphaFoldDB" id="A0AAV9JDD6"/>
<evidence type="ECO:0000313" key="1">
    <source>
        <dbReference type="EMBL" id="KAK4542972.1"/>
    </source>
</evidence>
<proteinExistence type="predicted"/>
<dbReference type="EMBL" id="JAVFHQ010000036">
    <property type="protein sequence ID" value="KAK4542972.1"/>
    <property type="molecule type" value="Genomic_DNA"/>
</dbReference>
<accession>A0AAV9JDD6</accession>
<dbReference type="InterPro" id="IPR011333">
    <property type="entry name" value="SKP1/BTB/POZ_sf"/>
</dbReference>